<dbReference type="EMBL" id="KN424318">
    <property type="protein sequence ID" value="KHG23256.1"/>
    <property type="molecule type" value="Genomic_DNA"/>
</dbReference>
<sequence length="30" mass="3756">MYICTAMRKWLEKGSMNLDYLWYVCRYMVS</sequence>
<name>A0A0B0PIP3_GOSAR</name>
<gene>
    <name evidence="1" type="ORF">F383_29819</name>
</gene>
<protein>
    <submittedName>
        <fullName evidence="1">Uncharacterized protein</fullName>
    </submittedName>
</protein>
<dbReference type="AlphaFoldDB" id="A0A0B0PIP3"/>
<dbReference type="Proteomes" id="UP000032142">
    <property type="component" value="Unassembled WGS sequence"/>
</dbReference>
<reference evidence="2" key="1">
    <citation type="submission" date="2014-09" db="EMBL/GenBank/DDBJ databases">
        <authorList>
            <person name="Mudge J."/>
            <person name="Ramaraj T."/>
            <person name="Lindquist I.E."/>
            <person name="Bharti A.K."/>
            <person name="Sundararajan A."/>
            <person name="Cameron C.T."/>
            <person name="Woodward J.E."/>
            <person name="May G.D."/>
            <person name="Brubaker C."/>
            <person name="Broadhvest J."/>
            <person name="Wilkins T.A."/>
        </authorList>
    </citation>
    <scope>NUCLEOTIDE SEQUENCE</scope>
    <source>
        <strain evidence="2">cv. AKA8401</strain>
    </source>
</reference>
<keyword evidence="2" id="KW-1185">Reference proteome</keyword>
<proteinExistence type="predicted"/>
<accession>A0A0B0PIP3</accession>
<evidence type="ECO:0000313" key="2">
    <source>
        <dbReference type="Proteomes" id="UP000032142"/>
    </source>
</evidence>
<organism evidence="1 2">
    <name type="scientific">Gossypium arboreum</name>
    <name type="common">Tree cotton</name>
    <name type="synonym">Gossypium nanking</name>
    <dbReference type="NCBI Taxonomy" id="29729"/>
    <lineage>
        <taxon>Eukaryota</taxon>
        <taxon>Viridiplantae</taxon>
        <taxon>Streptophyta</taxon>
        <taxon>Embryophyta</taxon>
        <taxon>Tracheophyta</taxon>
        <taxon>Spermatophyta</taxon>
        <taxon>Magnoliopsida</taxon>
        <taxon>eudicotyledons</taxon>
        <taxon>Gunneridae</taxon>
        <taxon>Pentapetalae</taxon>
        <taxon>rosids</taxon>
        <taxon>malvids</taxon>
        <taxon>Malvales</taxon>
        <taxon>Malvaceae</taxon>
        <taxon>Malvoideae</taxon>
        <taxon>Gossypium</taxon>
    </lineage>
</organism>
<evidence type="ECO:0000313" key="1">
    <source>
        <dbReference type="EMBL" id="KHG23256.1"/>
    </source>
</evidence>